<proteinExistence type="predicted"/>
<evidence type="ECO:0000313" key="1">
    <source>
        <dbReference type="EMBL" id="KAF2463872.1"/>
    </source>
</evidence>
<protein>
    <submittedName>
        <fullName evidence="1">Uncharacterized protein</fullName>
    </submittedName>
</protein>
<evidence type="ECO:0000313" key="2">
    <source>
        <dbReference type="Proteomes" id="UP000799755"/>
    </source>
</evidence>
<dbReference type="EMBL" id="MU003544">
    <property type="protein sequence ID" value="KAF2463872.1"/>
    <property type="molecule type" value="Genomic_DNA"/>
</dbReference>
<accession>A0ACB6QBX1</accession>
<sequence>MTGASFGHELSPEYLAEDKGYVLVTISALFIVVDCIVVTLRIYAQRLNRMPIGLDDILIPCAWLVHIGLCILGIVMVHEAGVGRHLAFVMQTNPKDIVSWVKSIYSLEWLYLPSVAVPKVSILLLYLRLFTGRVERITTHVLIYIVIANWIAYLLASSFQCLPFEYQWNKTIKGGKCFNIPMFYKTVSAPNIATDLVILLLPIRMIVDLKVSTPRKIGLSVIFLSGSVGIIASCFRMAAFFQTEAFVDNTYASVKLVGWSIIEPGMYLVAACSLKFRPVFVALAKVLRIRNVYGSDPYNRFQGTSSHRGVQLKDMPHDHSGSSKINLGLEDVSSTTDIFVSNSNSHCV</sequence>
<dbReference type="Proteomes" id="UP000799755">
    <property type="component" value="Unassembled WGS sequence"/>
</dbReference>
<comment type="caution">
    <text evidence="1">The sequence shown here is derived from an EMBL/GenBank/DDBJ whole genome shotgun (WGS) entry which is preliminary data.</text>
</comment>
<gene>
    <name evidence="1" type="ORF">BDR25DRAFT_297318</name>
</gene>
<organism evidence="1 2">
    <name type="scientific">Lindgomyces ingoldianus</name>
    <dbReference type="NCBI Taxonomy" id="673940"/>
    <lineage>
        <taxon>Eukaryota</taxon>
        <taxon>Fungi</taxon>
        <taxon>Dikarya</taxon>
        <taxon>Ascomycota</taxon>
        <taxon>Pezizomycotina</taxon>
        <taxon>Dothideomycetes</taxon>
        <taxon>Pleosporomycetidae</taxon>
        <taxon>Pleosporales</taxon>
        <taxon>Lindgomycetaceae</taxon>
        <taxon>Lindgomyces</taxon>
    </lineage>
</organism>
<keyword evidence="2" id="KW-1185">Reference proteome</keyword>
<name>A0ACB6QBX1_9PLEO</name>
<reference evidence="1" key="1">
    <citation type="journal article" date="2020" name="Stud. Mycol.">
        <title>101 Dothideomycetes genomes: a test case for predicting lifestyles and emergence of pathogens.</title>
        <authorList>
            <person name="Haridas S."/>
            <person name="Albert R."/>
            <person name="Binder M."/>
            <person name="Bloem J."/>
            <person name="Labutti K."/>
            <person name="Salamov A."/>
            <person name="Andreopoulos B."/>
            <person name="Baker S."/>
            <person name="Barry K."/>
            <person name="Bills G."/>
            <person name="Bluhm B."/>
            <person name="Cannon C."/>
            <person name="Castanera R."/>
            <person name="Culley D."/>
            <person name="Daum C."/>
            <person name="Ezra D."/>
            <person name="Gonzalez J."/>
            <person name="Henrissat B."/>
            <person name="Kuo A."/>
            <person name="Liang C."/>
            <person name="Lipzen A."/>
            <person name="Lutzoni F."/>
            <person name="Magnuson J."/>
            <person name="Mondo S."/>
            <person name="Nolan M."/>
            <person name="Ohm R."/>
            <person name="Pangilinan J."/>
            <person name="Park H.-J."/>
            <person name="Ramirez L."/>
            <person name="Alfaro M."/>
            <person name="Sun H."/>
            <person name="Tritt A."/>
            <person name="Yoshinaga Y."/>
            <person name="Zwiers L.-H."/>
            <person name="Turgeon B."/>
            <person name="Goodwin S."/>
            <person name="Spatafora J."/>
            <person name="Crous P."/>
            <person name="Grigoriev I."/>
        </authorList>
    </citation>
    <scope>NUCLEOTIDE SEQUENCE</scope>
    <source>
        <strain evidence="1">ATCC 200398</strain>
    </source>
</reference>